<dbReference type="RefSeq" id="WP_258499464.1">
    <property type="nucleotide sequence ID" value="NZ_JANSKA010000005.1"/>
</dbReference>
<reference evidence="1 2" key="1">
    <citation type="submission" date="2022-08" db="EMBL/GenBank/DDBJ databases">
        <title>Tractidigestivibacter montrealensis type strain KD21.</title>
        <authorList>
            <person name="Diop K."/>
            <person name="Richard C."/>
            <person name="Routy B."/>
        </authorList>
    </citation>
    <scope>NUCLEOTIDE SEQUENCE [LARGE SCALE GENOMIC DNA]</scope>
    <source>
        <strain evidence="1 2">KD21</strain>
    </source>
</reference>
<evidence type="ECO:0000313" key="1">
    <source>
        <dbReference type="EMBL" id="MCR9037029.1"/>
    </source>
</evidence>
<name>A0ABT1Z9Y6_9ACTN</name>
<evidence type="ECO:0000313" key="2">
    <source>
        <dbReference type="Proteomes" id="UP001204320"/>
    </source>
</evidence>
<accession>A0ABT1Z9Y6</accession>
<keyword evidence="2" id="KW-1185">Reference proteome</keyword>
<dbReference type="Proteomes" id="UP001204320">
    <property type="component" value="Unassembled WGS sequence"/>
</dbReference>
<dbReference type="InterPro" id="IPR006311">
    <property type="entry name" value="TAT_signal"/>
</dbReference>
<dbReference type="EMBL" id="JANSKA010000005">
    <property type="protein sequence ID" value="MCR9037029.1"/>
    <property type="molecule type" value="Genomic_DNA"/>
</dbReference>
<gene>
    <name evidence="1" type="ORF">NVS32_08735</name>
</gene>
<organism evidence="1 2">
    <name type="scientific">Tractidigestivibacter montrealensis</name>
    <dbReference type="NCBI Taxonomy" id="2972466"/>
    <lineage>
        <taxon>Bacteria</taxon>
        <taxon>Bacillati</taxon>
        <taxon>Actinomycetota</taxon>
        <taxon>Coriobacteriia</taxon>
        <taxon>Coriobacteriales</taxon>
        <taxon>Atopobiaceae</taxon>
        <taxon>Tractidigestivibacter</taxon>
    </lineage>
</organism>
<proteinExistence type="predicted"/>
<sequence length="188" mass="20371">MLDFESTNVSRRELIAIAASAFALATISPNVARAEEAGASDALLIPGSEEARCRWEGAVRRAALQGEPVYYGLEDEAQRVFPGASRAIGSQRTVSASKNLMIAGLPNTIIISANYGVTSAGKISPFNWTAIYISAGRIISSNYNRAILDGGRTNAIYYHAEMRDVADISTYVGDFYCEFYASFTGHFY</sequence>
<dbReference type="PROSITE" id="PS51318">
    <property type="entry name" value="TAT"/>
    <property type="match status" value="1"/>
</dbReference>
<comment type="caution">
    <text evidence="1">The sequence shown here is derived from an EMBL/GenBank/DDBJ whole genome shotgun (WGS) entry which is preliminary data.</text>
</comment>
<protein>
    <submittedName>
        <fullName evidence="1">Uncharacterized protein</fullName>
    </submittedName>
</protein>